<gene>
    <name evidence="1" type="ORF">BV25DRAFT_1815752</name>
</gene>
<accession>A0ACB8SG45</accession>
<reference evidence="1" key="1">
    <citation type="submission" date="2021-03" db="EMBL/GenBank/DDBJ databases">
        <authorList>
            <consortium name="DOE Joint Genome Institute"/>
            <person name="Ahrendt S."/>
            <person name="Looney B.P."/>
            <person name="Miyauchi S."/>
            <person name="Morin E."/>
            <person name="Drula E."/>
            <person name="Courty P.E."/>
            <person name="Chicoki N."/>
            <person name="Fauchery L."/>
            <person name="Kohler A."/>
            <person name="Kuo A."/>
            <person name="Labutti K."/>
            <person name="Pangilinan J."/>
            <person name="Lipzen A."/>
            <person name="Riley R."/>
            <person name="Andreopoulos W."/>
            <person name="He G."/>
            <person name="Johnson J."/>
            <person name="Barry K.W."/>
            <person name="Grigoriev I.V."/>
            <person name="Nagy L."/>
            <person name="Hibbett D."/>
            <person name="Henrissat B."/>
            <person name="Matheny P.B."/>
            <person name="Labbe J."/>
            <person name="Martin F."/>
        </authorList>
    </citation>
    <scope>NUCLEOTIDE SEQUENCE</scope>
    <source>
        <strain evidence="1">HHB10654</strain>
    </source>
</reference>
<organism evidence="1 2">
    <name type="scientific">Artomyces pyxidatus</name>
    <dbReference type="NCBI Taxonomy" id="48021"/>
    <lineage>
        <taxon>Eukaryota</taxon>
        <taxon>Fungi</taxon>
        <taxon>Dikarya</taxon>
        <taxon>Basidiomycota</taxon>
        <taxon>Agaricomycotina</taxon>
        <taxon>Agaricomycetes</taxon>
        <taxon>Russulales</taxon>
        <taxon>Auriscalpiaceae</taxon>
        <taxon>Artomyces</taxon>
    </lineage>
</organism>
<feature type="non-terminal residue" evidence="1">
    <location>
        <position position="1"/>
    </location>
</feature>
<protein>
    <submittedName>
        <fullName evidence="1">Uncharacterized protein</fullName>
    </submittedName>
</protein>
<proteinExistence type="predicted"/>
<comment type="caution">
    <text evidence="1">The sequence shown here is derived from an EMBL/GenBank/DDBJ whole genome shotgun (WGS) entry which is preliminary data.</text>
</comment>
<dbReference type="EMBL" id="MU277297">
    <property type="protein sequence ID" value="KAI0055334.1"/>
    <property type="molecule type" value="Genomic_DNA"/>
</dbReference>
<name>A0ACB8SG45_9AGAM</name>
<sequence>LAYDSSKSRATYSRFHGFEENANSEPPKTRPPRCVVDEAWLVQTENTEMLFGDAPVGLDFEGLEISDSELDNDDLEAVKEWERALIAQTESSPGGSAMA</sequence>
<dbReference type="Proteomes" id="UP000814140">
    <property type="component" value="Unassembled WGS sequence"/>
</dbReference>
<evidence type="ECO:0000313" key="2">
    <source>
        <dbReference type="Proteomes" id="UP000814140"/>
    </source>
</evidence>
<keyword evidence="2" id="KW-1185">Reference proteome</keyword>
<reference evidence="1" key="2">
    <citation type="journal article" date="2022" name="New Phytol.">
        <title>Evolutionary transition to the ectomycorrhizal habit in the genomes of a hyperdiverse lineage of mushroom-forming fungi.</title>
        <authorList>
            <person name="Looney B."/>
            <person name="Miyauchi S."/>
            <person name="Morin E."/>
            <person name="Drula E."/>
            <person name="Courty P.E."/>
            <person name="Kohler A."/>
            <person name="Kuo A."/>
            <person name="LaButti K."/>
            <person name="Pangilinan J."/>
            <person name="Lipzen A."/>
            <person name="Riley R."/>
            <person name="Andreopoulos W."/>
            <person name="He G."/>
            <person name="Johnson J."/>
            <person name="Nolan M."/>
            <person name="Tritt A."/>
            <person name="Barry K.W."/>
            <person name="Grigoriev I.V."/>
            <person name="Nagy L.G."/>
            <person name="Hibbett D."/>
            <person name="Henrissat B."/>
            <person name="Matheny P.B."/>
            <person name="Labbe J."/>
            <person name="Martin F.M."/>
        </authorList>
    </citation>
    <scope>NUCLEOTIDE SEQUENCE</scope>
    <source>
        <strain evidence="1">HHB10654</strain>
    </source>
</reference>
<evidence type="ECO:0000313" key="1">
    <source>
        <dbReference type="EMBL" id="KAI0055334.1"/>
    </source>
</evidence>